<proteinExistence type="inferred from homology"/>
<accession>A0A7S3E284</accession>
<dbReference type="InterPro" id="IPR015421">
    <property type="entry name" value="PyrdxlP-dep_Trfase_major"/>
</dbReference>
<dbReference type="SUPFAM" id="SSF53383">
    <property type="entry name" value="PLP-dependent transferases"/>
    <property type="match status" value="1"/>
</dbReference>
<evidence type="ECO:0000256" key="1">
    <source>
        <dbReference type="ARBA" id="ARBA00004173"/>
    </source>
</evidence>
<evidence type="ECO:0000313" key="7">
    <source>
        <dbReference type="EMBL" id="CAE0015474.1"/>
    </source>
</evidence>
<keyword evidence="3" id="KW-0032">Aminotransferase</keyword>
<comment type="similarity">
    <text evidence="2 6">Belongs to the class-III pyridoxal-phosphate-dependent aminotransferase family.</text>
</comment>
<dbReference type="FunFam" id="3.40.640.10:FF:000014">
    <property type="entry name" value="Adenosylmethionine-8-amino-7-oxononanoate aminotransferase, probable"/>
    <property type="match status" value="1"/>
</dbReference>
<dbReference type="PROSITE" id="PS00600">
    <property type="entry name" value="AA_TRANSFER_CLASS_3"/>
    <property type="match status" value="1"/>
</dbReference>
<dbReference type="Pfam" id="PF00202">
    <property type="entry name" value="Aminotran_3"/>
    <property type="match status" value="1"/>
</dbReference>
<dbReference type="PANTHER" id="PTHR42684">
    <property type="entry name" value="ADENOSYLMETHIONINE-8-AMINO-7-OXONONANOATE AMINOTRANSFERASE"/>
    <property type="match status" value="1"/>
</dbReference>
<evidence type="ECO:0000256" key="3">
    <source>
        <dbReference type="ARBA" id="ARBA00022576"/>
    </source>
</evidence>
<name>A0A7S3E284_9CHLO</name>
<dbReference type="InterPro" id="IPR015422">
    <property type="entry name" value="PyrdxlP-dep_Trfase_small"/>
</dbReference>
<dbReference type="GO" id="GO:0009102">
    <property type="term" value="P:biotin biosynthetic process"/>
    <property type="evidence" value="ECO:0007669"/>
    <property type="project" value="TreeGrafter"/>
</dbReference>
<evidence type="ECO:0000256" key="5">
    <source>
        <dbReference type="ARBA" id="ARBA00022898"/>
    </source>
</evidence>
<dbReference type="PANTHER" id="PTHR42684:SF3">
    <property type="entry name" value="ADENOSYLMETHIONINE-8-AMINO-7-OXONONANOATE AMINOTRANSFERASE"/>
    <property type="match status" value="1"/>
</dbReference>
<sequence length="470" mass="51495">MALAAKMQGALRRGYSTSRGGLSALASATHLTAFTNPAEDSFEEPVMLTRGEGVYVWDTEGKRYLDTLSGLWSNALGNGNDRIVNAATTQMKKLAYQHTFWNRTTDVAEEYADRLVNFSSGIGATQAFFSSGGSDANDTNIKLAWYYWSALGEPQRTKIIAREKGYHGVTITAASISGQPKMHAGFGPLPLNFVKHVSCPHYFKYGLEGETEDQYSSRLAKEIDDLIVREGPETVACFIAEPICGAGGVIPPPAGYFEKVQAVLKKHGVLFIIDEVITGFGRTGAKFGSNFYGIQPDLITIAKAMSSSYYPLGAALLTERIADVVREQAEKFGNFGHGYTYGGHPVACAIGLETLNIYEELQPWDTIRANRDHFHEGVRRSVCTGSQLIAEVRGEGYMLAFEFIPGLEERADGVPPGTLFANIAQREGLLVRSLGDTVVLAPGFTYTEENFAELFEKLARTFHLFEQRLS</sequence>
<evidence type="ECO:0000256" key="4">
    <source>
        <dbReference type="ARBA" id="ARBA00022679"/>
    </source>
</evidence>
<keyword evidence="4" id="KW-0808">Transferase</keyword>
<evidence type="ECO:0000256" key="6">
    <source>
        <dbReference type="RuleBase" id="RU003560"/>
    </source>
</evidence>
<protein>
    <recommendedName>
        <fullName evidence="8">Aminotransferase</fullName>
    </recommendedName>
</protein>
<comment type="subcellular location">
    <subcellularLocation>
        <location evidence="1">Mitochondrion</location>
    </subcellularLocation>
</comment>
<dbReference type="InterPro" id="IPR049704">
    <property type="entry name" value="Aminotrans_3_PPA_site"/>
</dbReference>
<dbReference type="Gene3D" id="3.90.1150.10">
    <property type="entry name" value="Aspartate Aminotransferase, domain 1"/>
    <property type="match status" value="1"/>
</dbReference>
<keyword evidence="5 6" id="KW-0663">Pyridoxal phosphate</keyword>
<organism evidence="7">
    <name type="scientific">Chloropicon laureae</name>
    <dbReference type="NCBI Taxonomy" id="464258"/>
    <lineage>
        <taxon>Eukaryota</taxon>
        <taxon>Viridiplantae</taxon>
        <taxon>Chlorophyta</taxon>
        <taxon>Chloropicophyceae</taxon>
        <taxon>Chloropicales</taxon>
        <taxon>Chloropicaceae</taxon>
        <taxon>Chloropicon</taxon>
    </lineage>
</organism>
<dbReference type="Gene3D" id="3.40.640.10">
    <property type="entry name" value="Type I PLP-dependent aspartate aminotransferase-like (Major domain)"/>
    <property type="match status" value="1"/>
</dbReference>
<dbReference type="AlphaFoldDB" id="A0A7S3E284"/>
<reference evidence="7" key="1">
    <citation type="submission" date="2021-01" db="EMBL/GenBank/DDBJ databases">
        <authorList>
            <person name="Corre E."/>
            <person name="Pelletier E."/>
            <person name="Niang G."/>
            <person name="Scheremetjew M."/>
            <person name="Finn R."/>
            <person name="Kale V."/>
            <person name="Holt S."/>
            <person name="Cochrane G."/>
            <person name="Meng A."/>
            <person name="Brown T."/>
            <person name="Cohen L."/>
        </authorList>
    </citation>
    <scope>NUCLEOTIDE SEQUENCE</scope>
    <source>
        <strain evidence="7">RCC856</strain>
    </source>
</reference>
<evidence type="ECO:0008006" key="8">
    <source>
        <dbReference type="Google" id="ProtNLM"/>
    </source>
</evidence>
<gene>
    <name evidence="7" type="ORF">CLAU1311_LOCUS2565</name>
</gene>
<dbReference type="InterPro" id="IPR015424">
    <property type="entry name" value="PyrdxlP-dep_Trfase"/>
</dbReference>
<dbReference type="GO" id="GO:0009448">
    <property type="term" value="P:gamma-aminobutyric acid metabolic process"/>
    <property type="evidence" value="ECO:0007669"/>
    <property type="project" value="TreeGrafter"/>
</dbReference>
<dbReference type="CDD" id="cd00610">
    <property type="entry name" value="OAT_like"/>
    <property type="match status" value="1"/>
</dbReference>
<dbReference type="EMBL" id="HBHU01003966">
    <property type="protein sequence ID" value="CAE0015474.1"/>
    <property type="molecule type" value="Transcribed_RNA"/>
</dbReference>
<dbReference type="InterPro" id="IPR005814">
    <property type="entry name" value="Aminotrans_3"/>
</dbReference>
<dbReference type="GO" id="GO:0005739">
    <property type="term" value="C:mitochondrion"/>
    <property type="evidence" value="ECO:0007669"/>
    <property type="project" value="UniProtKB-SubCell"/>
</dbReference>
<dbReference type="GO" id="GO:0004015">
    <property type="term" value="F:adenosylmethionine-8-amino-7-oxononanoate transaminase activity"/>
    <property type="evidence" value="ECO:0007669"/>
    <property type="project" value="TreeGrafter"/>
</dbReference>
<dbReference type="GO" id="GO:0030170">
    <property type="term" value="F:pyridoxal phosphate binding"/>
    <property type="evidence" value="ECO:0007669"/>
    <property type="project" value="InterPro"/>
</dbReference>
<evidence type="ECO:0000256" key="2">
    <source>
        <dbReference type="ARBA" id="ARBA00008954"/>
    </source>
</evidence>